<dbReference type="AlphaFoldDB" id="U5D1D6"/>
<evidence type="ECO:0000313" key="4">
    <source>
        <dbReference type="EMBL" id="ERN15212.1"/>
    </source>
</evidence>
<dbReference type="Gramene" id="ERN15212">
    <property type="protein sequence ID" value="ERN15212"/>
    <property type="gene ID" value="AMTR_s00056p00183180"/>
</dbReference>
<proteinExistence type="inferred from homology"/>
<dbReference type="Pfam" id="PF18290">
    <property type="entry name" value="Nudix_hydro"/>
    <property type="match status" value="1"/>
</dbReference>
<protein>
    <recommendedName>
        <fullName evidence="3">Nudix hydrolase domain-containing protein</fullName>
    </recommendedName>
</protein>
<dbReference type="OMA" id="MAMMMEC"/>
<dbReference type="InterPro" id="IPR003293">
    <property type="entry name" value="Nudix_hydrolase6-like"/>
</dbReference>
<dbReference type="SUPFAM" id="SSF55811">
    <property type="entry name" value="Nudix"/>
    <property type="match status" value="1"/>
</dbReference>
<dbReference type="InterPro" id="IPR015797">
    <property type="entry name" value="NUDIX_hydrolase-like_dom_sf"/>
</dbReference>
<dbReference type="HOGENOM" id="CLU_054299_0_0_1"/>
<keyword evidence="2" id="KW-0378">Hydrolase</keyword>
<dbReference type="GO" id="GO:0016787">
    <property type="term" value="F:hydrolase activity"/>
    <property type="evidence" value="ECO:0007669"/>
    <property type="project" value="UniProtKB-KW"/>
</dbReference>
<dbReference type="PROSITE" id="PS51462">
    <property type="entry name" value="NUDIX"/>
    <property type="match status" value="1"/>
</dbReference>
<name>U5D1D6_AMBTC</name>
<dbReference type="PANTHER" id="PTHR13994">
    <property type="entry name" value="NUDIX HYDROLASE RELATED"/>
    <property type="match status" value="1"/>
</dbReference>
<sequence>MAMMMECSVMGSSLFQSPSSDTKFSWKKEFSSHGNLSTETSLARGSAIKPSCLVTKRSPKSSLSHIRNALLRGATKINGDNGVFSNTSVSEKTESLDSYEDDYDGEIIDPDRLPSNAATFASSLRASLSDWKLKGKKGIWLKIYQDKCDLVPVAIKSEEIFAGAIREVKEETGIDAEFVEVIAFRHAHFMDFEKSDLFFICMLKPLSTVITTDESEIQAAKWMPLEEFKGQPFYQEDCLSKKVLDLCIASFKNSYRGLTARQLRSKLDGKLSYLYYCSC</sequence>
<feature type="domain" description="Nudix hydrolase" evidence="3">
    <location>
        <begin position="27"/>
        <end position="245"/>
    </location>
</feature>
<dbReference type="Pfam" id="PF00293">
    <property type="entry name" value="NUDIX"/>
    <property type="match status" value="1"/>
</dbReference>
<dbReference type="EMBL" id="KI392510">
    <property type="protein sequence ID" value="ERN15212.1"/>
    <property type="molecule type" value="Genomic_DNA"/>
</dbReference>
<dbReference type="Proteomes" id="UP000017836">
    <property type="component" value="Unassembled WGS sequence"/>
</dbReference>
<reference evidence="5" key="1">
    <citation type="journal article" date="2013" name="Science">
        <title>The Amborella genome and the evolution of flowering plants.</title>
        <authorList>
            <consortium name="Amborella Genome Project"/>
        </authorList>
    </citation>
    <scope>NUCLEOTIDE SEQUENCE [LARGE SCALE GENOMIC DNA]</scope>
</reference>
<dbReference type="eggNOG" id="KOG0648">
    <property type="taxonomic scope" value="Eukaryota"/>
</dbReference>
<dbReference type="Gene3D" id="3.90.79.10">
    <property type="entry name" value="Nucleoside Triphosphate Pyrophosphohydrolase"/>
    <property type="match status" value="1"/>
</dbReference>
<organism evidence="4 5">
    <name type="scientific">Amborella trichopoda</name>
    <dbReference type="NCBI Taxonomy" id="13333"/>
    <lineage>
        <taxon>Eukaryota</taxon>
        <taxon>Viridiplantae</taxon>
        <taxon>Streptophyta</taxon>
        <taxon>Embryophyta</taxon>
        <taxon>Tracheophyta</taxon>
        <taxon>Spermatophyta</taxon>
        <taxon>Magnoliopsida</taxon>
        <taxon>Amborellales</taxon>
        <taxon>Amborellaceae</taxon>
        <taxon>Amborella</taxon>
    </lineage>
</organism>
<keyword evidence="5" id="KW-1185">Reference proteome</keyword>
<evidence type="ECO:0000256" key="1">
    <source>
        <dbReference type="ARBA" id="ARBA00005582"/>
    </source>
</evidence>
<dbReference type="PANTHER" id="PTHR13994:SF53">
    <property type="entry name" value="NUDIX HYDROLASE 8-LIKE"/>
    <property type="match status" value="1"/>
</dbReference>
<dbReference type="InterPro" id="IPR000086">
    <property type="entry name" value="NUDIX_hydrolase_dom"/>
</dbReference>
<gene>
    <name evidence="4" type="ORF">AMTR_s00056p00183180</name>
</gene>
<dbReference type="InterPro" id="IPR040618">
    <property type="entry name" value="Pre-Nudix"/>
</dbReference>
<evidence type="ECO:0000256" key="2">
    <source>
        <dbReference type="ARBA" id="ARBA00022801"/>
    </source>
</evidence>
<comment type="similarity">
    <text evidence="1">Belongs to the Nudix hydrolase family.</text>
</comment>
<accession>U5D1D6</accession>
<evidence type="ECO:0000313" key="5">
    <source>
        <dbReference type="Proteomes" id="UP000017836"/>
    </source>
</evidence>
<evidence type="ECO:0000259" key="3">
    <source>
        <dbReference type="PROSITE" id="PS51462"/>
    </source>
</evidence>